<dbReference type="GO" id="GO:0043531">
    <property type="term" value="F:ADP binding"/>
    <property type="evidence" value="ECO:0007669"/>
    <property type="project" value="InterPro"/>
</dbReference>
<gene>
    <name evidence="4" type="ORF">AMJ40_04950</name>
</gene>
<comment type="caution">
    <text evidence="4">The sequence shown here is derived from an EMBL/GenBank/DDBJ whole genome shotgun (WGS) entry which is preliminary data.</text>
</comment>
<dbReference type="SMART" id="SM00028">
    <property type="entry name" value="TPR"/>
    <property type="match status" value="8"/>
</dbReference>
<protein>
    <recommendedName>
        <fullName evidence="3">NB-ARC domain-containing protein</fullName>
    </recommendedName>
</protein>
<dbReference type="SUPFAM" id="SSF52540">
    <property type="entry name" value="P-loop containing nucleoside triphosphate hydrolases"/>
    <property type="match status" value="1"/>
</dbReference>
<dbReference type="InterPro" id="IPR027417">
    <property type="entry name" value="P-loop_NTPase"/>
</dbReference>
<feature type="coiled-coil region" evidence="2">
    <location>
        <begin position="1138"/>
        <end position="1165"/>
    </location>
</feature>
<dbReference type="InterPro" id="IPR019734">
    <property type="entry name" value="TPR_rpt"/>
</dbReference>
<proteinExistence type="predicted"/>
<dbReference type="PRINTS" id="PR00364">
    <property type="entry name" value="DISEASERSIST"/>
</dbReference>
<dbReference type="Pfam" id="PF13424">
    <property type="entry name" value="TPR_12"/>
    <property type="match status" value="3"/>
</dbReference>
<evidence type="ECO:0000313" key="4">
    <source>
        <dbReference type="EMBL" id="KPJ49704.1"/>
    </source>
</evidence>
<dbReference type="EMBL" id="LIZT01000046">
    <property type="protein sequence ID" value="KPJ49704.1"/>
    <property type="molecule type" value="Genomic_DNA"/>
</dbReference>
<dbReference type="InterPro" id="IPR002182">
    <property type="entry name" value="NB-ARC"/>
</dbReference>
<dbReference type="AlphaFoldDB" id="A0A0S7WHT7"/>
<dbReference type="Gene3D" id="3.60.110.10">
    <property type="entry name" value="Carbon-nitrogen hydrolase"/>
    <property type="match status" value="1"/>
</dbReference>
<feature type="domain" description="NB-ARC" evidence="3">
    <location>
        <begin position="376"/>
        <end position="503"/>
    </location>
</feature>
<evidence type="ECO:0000313" key="5">
    <source>
        <dbReference type="Proteomes" id="UP000051124"/>
    </source>
</evidence>
<evidence type="ECO:0000256" key="1">
    <source>
        <dbReference type="PROSITE-ProRule" id="PRU00339"/>
    </source>
</evidence>
<dbReference type="PANTHER" id="PTHR47691:SF3">
    <property type="entry name" value="HTH-TYPE TRANSCRIPTIONAL REGULATOR RV0890C-RELATED"/>
    <property type="match status" value="1"/>
</dbReference>
<feature type="repeat" description="TPR" evidence="1">
    <location>
        <begin position="920"/>
        <end position="953"/>
    </location>
</feature>
<dbReference type="Gene3D" id="3.40.50.300">
    <property type="entry name" value="P-loop containing nucleotide triphosphate hydrolases"/>
    <property type="match status" value="1"/>
</dbReference>
<keyword evidence="1" id="KW-0802">TPR repeat</keyword>
<accession>A0A0S7WHT7</accession>
<dbReference type="Proteomes" id="UP000051124">
    <property type="component" value="Unassembled WGS sequence"/>
</dbReference>
<evidence type="ECO:0000256" key="2">
    <source>
        <dbReference type="SAM" id="Coils"/>
    </source>
</evidence>
<reference evidence="4 5" key="1">
    <citation type="journal article" date="2015" name="Microbiome">
        <title>Genomic resolution of linkages in carbon, nitrogen, and sulfur cycling among widespread estuary sediment bacteria.</title>
        <authorList>
            <person name="Baker B.J."/>
            <person name="Lazar C.S."/>
            <person name="Teske A.P."/>
            <person name="Dick G.J."/>
        </authorList>
    </citation>
    <scope>NUCLEOTIDE SEQUENCE [LARGE SCALE GENOMIC DNA]</scope>
    <source>
        <strain evidence="4">DG_26</strain>
    </source>
</reference>
<dbReference type="SUPFAM" id="SSF48452">
    <property type="entry name" value="TPR-like"/>
    <property type="match status" value="2"/>
</dbReference>
<dbReference type="PROSITE" id="PS50005">
    <property type="entry name" value="TPR"/>
    <property type="match status" value="2"/>
</dbReference>
<dbReference type="Gene3D" id="1.25.40.10">
    <property type="entry name" value="Tetratricopeptide repeat domain"/>
    <property type="match status" value="2"/>
</dbReference>
<sequence>MPTVQNREIRFEDSKDSLRVMLAQISPAYDLDIFKKQGLVKVRDRDRQTQKILKLIDHALSTDVDVLLFPELAAPFSCLEAFESALRKADRDFVANICYEHTYLDDMISILSEEDIAEHALGPEQERTKLVNFCRIFVKAGPEVRIFTQMKLTPFSTEFSLSARETLLCGKILHRFVTNWGNFLFLICKDYVGEVTSERRRVPMFDFLKSLTDDGLHYIFVSALNTEQEAFVHAARAFYYMQERSGYTFSLFLNTAELNHTTVVFPVRPHPKIRTSEDIQLTPLFQGKPGWGTQLRFPGCTEKIVTGTFVRLDRYQPMPTKEIFSPIFRTDTVDISELGIETDVLVTEEAIPAKETVPRRPLHNLPSQPTSFVGREEELTQIKELLDNPSCRLLTLVGPGGIGKTRLALEAVTERIGDFAQGVYFVPLAPLSSADFVVSTIAKSLGLSFRGPEDPKAQLLNYLREKEMLLIMDNFEHLVEGSGLVAEILEAAGGVKIVVTSRERLNLKGEWILGVPGMELPDGETLDAAKRSSAVQLFVQNAQRVCPKFAISQEQMGHVVRICQLVGGMPLGIELASSWTRVLSCGDIASEVERNLDFLATSMRDVPERHRSMRAVFEQSWDLLSEKERDVFMKMSVFRGSCTRDAAQKVAGASLFVLSTLVDKSLLHWNPAERYEVHELLRQYAEEKLRQVREVQDGVQSLHSHYYAELLQDREQLLKGEKEKDILEEVSTEMDNVRTGWYWAVTQRDHETLAQFLETIFRFYVVRGLFQEGEQLFQKAVDGLQQSGAGGDSRKQETVAKIRGRLGVFAAILSDYARAQDLLQGSLDVFRRCDVRKEMAFSLRNLGFIAQQLGEYTKARELLEESFVICTQIDDKDGIATSVNSLGLIAYGLGEYEDAKRLYQDSLAIRREIGDRQGMTTSLINRGNVAYRLGEYDEARKVYQEGLSICDEIGDQWGAASALNNLGNVAYEVGDYEDAQRLYEGSLSIKREIGHRKGIAFSLGNLGEIAHELGDYGRAKELHQEMLAICQEIGSRTGKASARIGLGRAALALGIYEESKEHFLEALRTTSEIRAAPLTLDVLVELALLLRIQGEKERSFELLASALRHPAIYKGTRDKAEPAYSELASELASEVVAAIEEKNKARELQDLAEEVLREAEGERREELSQ</sequence>
<keyword evidence="2" id="KW-0175">Coiled coil</keyword>
<name>A0A0S7WHT7_UNCT6</name>
<dbReference type="SUPFAM" id="SSF56317">
    <property type="entry name" value="Carbon-nitrogen hydrolase"/>
    <property type="match status" value="1"/>
</dbReference>
<feature type="repeat" description="TPR" evidence="1">
    <location>
        <begin position="960"/>
        <end position="993"/>
    </location>
</feature>
<dbReference type="Pfam" id="PF00931">
    <property type="entry name" value="NB-ARC"/>
    <property type="match status" value="1"/>
</dbReference>
<dbReference type="InterPro" id="IPR011990">
    <property type="entry name" value="TPR-like_helical_dom_sf"/>
</dbReference>
<dbReference type="PANTHER" id="PTHR47691">
    <property type="entry name" value="REGULATOR-RELATED"/>
    <property type="match status" value="1"/>
</dbReference>
<evidence type="ECO:0000259" key="3">
    <source>
        <dbReference type="Pfam" id="PF00931"/>
    </source>
</evidence>
<organism evidence="4 5">
    <name type="scientific">candidate division TA06 bacterium DG_26</name>
    <dbReference type="NCBI Taxonomy" id="1703771"/>
    <lineage>
        <taxon>Bacteria</taxon>
        <taxon>Bacteria division TA06</taxon>
    </lineage>
</organism>
<dbReference type="InterPro" id="IPR036526">
    <property type="entry name" value="C-N_Hydrolase_sf"/>
</dbReference>